<dbReference type="AlphaFoldDB" id="A0A857GU74"/>
<evidence type="ECO:0000313" key="1">
    <source>
        <dbReference type="EMBL" id="QHD50951.1"/>
    </source>
</evidence>
<proteinExistence type="predicted"/>
<evidence type="ECO:0000313" key="2">
    <source>
        <dbReference type="Proteomes" id="UP000463949"/>
    </source>
</evidence>
<dbReference type="RefSeq" id="WP_159343195.1">
    <property type="nucleotide sequence ID" value="NZ_CP024621.1"/>
</dbReference>
<evidence type="ECO:0008006" key="3">
    <source>
        <dbReference type="Google" id="ProtNLM"/>
    </source>
</evidence>
<accession>A0A857GU74</accession>
<dbReference type="KEGG" id="hmd:CTT34_15310"/>
<name>A0A857GU74_9GAMM</name>
<dbReference type="OrthoDB" id="6184055at2"/>
<protein>
    <recommendedName>
        <fullName evidence="3">Lipoprotein</fullName>
    </recommendedName>
</protein>
<gene>
    <name evidence="1" type="ORF">CTT34_15310</name>
</gene>
<reference evidence="1 2" key="1">
    <citation type="submission" date="2017-10" db="EMBL/GenBank/DDBJ databases">
        <title>Coral associated bacteria.</title>
        <authorList>
            <person name="Wang X."/>
        </authorList>
    </citation>
    <scope>NUCLEOTIDE SEQUENCE [LARGE SCALE GENOMIC DNA]</scope>
    <source>
        <strain evidence="1 2">SCSIO 43005</strain>
    </source>
</reference>
<organism evidence="1 2">
    <name type="scientific">Vreelandella aquamarina</name>
    <dbReference type="NCBI Taxonomy" id="77097"/>
    <lineage>
        <taxon>Bacteria</taxon>
        <taxon>Pseudomonadati</taxon>
        <taxon>Pseudomonadota</taxon>
        <taxon>Gammaproteobacteria</taxon>
        <taxon>Oceanospirillales</taxon>
        <taxon>Halomonadaceae</taxon>
        <taxon>Vreelandella</taxon>
    </lineage>
</organism>
<dbReference type="PROSITE" id="PS51257">
    <property type="entry name" value="PROKAR_LIPOPROTEIN"/>
    <property type="match status" value="1"/>
</dbReference>
<sequence>MTPFRHTSWVALTLCAALWLAGCATTQPLEPRELRYSAPMEHTFREAVALMMEQGYVIRHADLTLGRAEASLARWPGYRIQLQVSEAQGGSLVSVSALRGSQPIPPYVLDPWLVELQRKLGELP</sequence>
<dbReference type="EMBL" id="CP024621">
    <property type="protein sequence ID" value="QHD50951.1"/>
    <property type="molecule type" value="Genomic_DNA"/>
</dbReference>
<dbReference type="Proteomes" id="UP000463949">
    <property type="component" value="Chromosome"/>
</dbReference>